<dbReference type="InParanoid" id="A0A132B328"/>
<dbReference type="AlphaFoldDB" id="A0A132B328"/>
<proteinExistence type="predicted"/>
<keyword evidence="1" id="KW-0812">Transmembrane</keyword>
<reference evidence="2 3" key="1">
    <citation type="submission" date="2015-10" db="EMBL/GenBank/DDBJ databases">
        <title>Full genome of DAOMC 229536 Phialocephala scopiformis, a fungal endophyte of spruce producing the potent anti-insectan compound rugulosin.</title>
        <authorList>
            <consortium name="DOE Joint Genome Institute"/>
            <person name="Walker A.K."/>
            <person name="Frasz S.L."/>
            <person name="Seifert K.A."/>
            <person name="Miller J.D."/>
            <person name="Mondo S.J."/>
            <person name="Labutti K."/>
            <person name="Lipzen A."/>
            <person name="Dockter R."/>
            <person name="Kennedy M."/>
            <person name="Grigoriev I.V."/>
            <person name="Spatafora J.W."/>
        </authorList>
    </citation>
    <scope>NUCLEOTIDE SEQUENCE [LARGE SCALE GENOMIC DNA]</scope>
    <source>
        <strain evidence="2 3">CBS 120377</strain>
    </source>
</reference>
<feature type="transmembrane region" description="Helical" evidence="1">
    <location>
        <begin position="167"/>
        <end position="189"/>
    </location>
</feature>
<evidence type="ECO:0000313" key="2">
    <source>
        <dbReference type="EMBL" id="KUJ06808.1"/>
    </source>
</evidence>
<dbReference type="EMBL" id="KQ947443">
    <property type="protein sequence ID" value="KUJ06808.1"/>
    <property type="molecule type" value="Genomic_DNA"/>
</dbReference>
<keyword evidence="1" id="KW-1133">Transmembrane helix</keyword>
<dbReference type="RefSeq" id="XP_018061163.1">
    <property type="nucleotide sequence ID" value="XM_018213740.1"/>
</dbReference>
<accession>A0A132B328</accession>
<name>A0A132B328_MOLSC</name>
<dbReference type="Proteomes" id="UP000070700">
    <property type="component" value="Unassembled WGS sequence"/>
</dbReference>
<gene>
    <name evidence="2" type="ORF">LY89DRAFT_678389</name>
</gene>
<dbReference type="GeneID" id="28823466"/>
<keyword evidence="1" id="KW-0472">Membrane</keyword>
<protein>
    <submittedName>
        <fullName evidence="2">Uncharacterized protein</fullName>
    </submittedName>
</protein>
<keyword evidence="3" id="KW-1185">Reference proteome</keyword>
<evidence type="ECO:0000256" key="1">
    <source>
        <dbReference type="SAM" id="Phobius"/>
    </source>
</evidence>
<dbReference type="OrthoDB" id="10649864at2759"/>
<feature type="transmembrane region" description="Helical" evidence="1">
    <location>
        <begin position="95"/>
        <end position="113"/>
    </location>
</feature>
<organism evidence="2 3">
    <name type="scientific">Mollisia scopiformis</name>
    <name type="common">Conifer needle endophyte fungus</name>
    <name type="synonym">Phialocephala scopiformis</name>
    <dbReference type="NCBI Taxonomy" id="149040"/>
    <lineage>
        <taxon>Eukaryota</taxon>
        <taxon>Fungi</taxon>
        <taxon>Dikarya</taxon>
        <taxon>Ascomycota</taxon>
        <taxon>Pezizomycotina</taxon>
        <taxon>Leotiomycetes</taxon>
        <taxon>Helotiales</taxon>
        <taxon>Mollisiaceae</taxon>
        <taxon>Mollisia</taxon>
    </lineage>
</organism>
<evidence type="ECO:0000313" key="3">
    <source>
        <dbReference type="Proteomes" id="UP000070700"/>
    </source>
</evidence>
<feature type="transmembrane region" description="Helical" evidence="1">
    <location>
        <begin position="195"/>
        <end position="216"/>
    </location>
</feature>
<dbReference type="KEGG" id="psco:LY89DRAFT_678389"/>
<feature type="transmembrane region" description="Helical" evidence="1">
    <location>
        <begin position="66"/>
        <end position="83"/>
    </location>
</feature>
<sequence length="234" mass="25925">MGSPRESTSSDGTVMDRDPSSTALLLEEFPKPSDSIPEDAKTIPILPLLYRPEYTKTYNHIMRTRVAAFILNIAATPLTFLSGPESLPTLLPVQFITLMLTILPLLLCMVEALSTKDTLERVLNGANAKKKRIAVLVEDPATGQERWMLEPRPKSETAKGVLKGRRLIAGCDIYSVLIMLGSVVLSILWGTQYKLVLAVVLTVRISTLVLVAVAGWKRFSLSRNVKKDEAEREY</sequence>